<evidence type="ECO:0000256" key="1">
    <source>
        <dbReference type="ARBA" id="ARBA00022737"/>
    </source>
</evidence>
<evidence type="ECO:0000256" key="3">
    <source>
        <dbReference type="SAM" id="Phobius"/>
    </source>
</evidence>
<evidence type="ECO:0000256" key="4">
    <source>
        <dbReference type="SAM" id="SignalP"/>
    </source>
</evidence>
<keyword evidence="2" id="KW-0802">TPR repeat</keyword>
<keyword evidence="3" id="KW-0812">Transmembrane</keyword>
<dbReference type="Proteomes" id="UP000477680">
    <property type="component" value="Chromosome"/>
</dbReference>
<reference evidence="5 6" key="1">
    <citation type="submission" date="2020-02" db="EMBL/GenBank/DDBJ databases">
        <title>Genome sequencing for Kineobactrum sp. M2.</title>
        <authorList>
            <person name="Park S.-J."/>
        </authorList>
    </citation>
    <scope>NUCLEOTIDE SEQUENCE [LARGE SCALE GENOMIC DNA]</scope>
    <source>
        <strain evidence="5 6">M2</strain>
    </source>
</reference>
<evidence type="ECO:0008006" key="7">
    <source>
        <dbReference type="Google" id="ProtNLM"/>
    </source>
</evidence>
<feature type="transmembrane region" description="Helical" evidence="3">
    <location>
        <begin position="331"/>
        <end position="355"/>
    </location>
</feature>
<sequence>MAGFCLLLAAFLIYANNAGNYLLFDDTPALTGNERVQLDGSRFDDWRVAAFSSDAGPLGRPLTMASFALQHVVEGGFSPVSLKVTNAVIHCLIAALLYGLFSSILGQLSAQGRSRLDPRWTALAAMALWLLHPLQVSTVLYTVQRMAQLSTLFVVLGLWLFVRYRARWTVRGASTAEVIAAVLWLLLVGAAAILCKENGALLFWLLPAVEVAIFRGRWAGREVPGLALLGWLLLLLPLLLIALLFIWYPELFHSGYRIRDFTMEERLLTQLRLLWRYLGWLLWPNILDMGFQHDYIPLSRGLLQPVATLMALLSWSLLLALALWQRQRWPLLLFAVLFYLIAHSMESSFLALEMVYEHRNYLPSVAVCLLLAAALGAVVGRLPVGRSVFVAVAGLFVLATLLALRAHTWSDDLRLSRVNVARHPESVRSNYFYANALLREYRLREERGHDVQSAQEMLAVGRHYMELMHQQDRRDLGALVMLYYLDSSFFPELLQRTDWLGDIRRALEGRVLKPSDRNALALLAECMGNDQCATPAPVAREFLRQLRLQYPELPDPVALQYNWLVESGAGAAELIPLLEEGIERWPGQQTFYPQLIHQYDRVGDAAGIYRTLEQWLRVDPKRYQLSLQRRLFARGSE</sequence>
<keyword evidence="1" id="KW-0677">Repeat</keyword>
<dbReference type="PANTHER" id="PTHR44227:SF3">
    <property type="entry name" value="PROTEIN O-MANNOSYL-TRANSFERASE TMTC4"/>
    <property type="match status" value="1"/>
</dbReference>
<name>A0A6C0UA44_9GAMM</name>
<feature type="transmembrane region" description="Helical" evidence="3">
    <location>
        <begin position="387"/>
        <end position="406"/>
    </location>
</feature>
<feature type="chain" id="PRO_5025420847" description="Tetratricopeptide repeat protein" evidence="4">
    <location>
        <begin position="21"/>
        <end position="637"/>
    </location>
</feature>
<feature type="transmembrane region" description="Helical" evidence="3">
    <location>
        <begin position="120"/>
        <end position="141"/>
    </location>
</feature>
<keyword evidence="4" id="KW-0732">Signal</keyword>
<dbReference type="RefSeq" id="WP_163496058.1">
    <property type="nucleotide sequence ID" value="NZ_CP048711.1"/>
</dbReference>
<feature type="transmembrane region" description="Helical" evidence="3">
    <location>
        <begin position="178"/>
        <end position="206"/>
    </location>
</feature>
<dbReference type="AlphaFoldDB" id="A0A6C0UA44"/>
<keyword evidence="6" id="KW-1185">Reference proteome</keyword>
<feature type="transmembrane region" description="Helical" evidence="3">
    <location>
        <begin position="306"/>
        <end position="324"/>
    </location>
</feature>
<feature type="transmembrane region" description="Helical" evidence="3">
    <location>
        <begin position="361"/>
        <end position="380"/>
    </location>
</feature>
<dbReference type="InterPro" id="IPR052346">
    <property type="entry name" value="O-mannosyl-transferase_TMTC"/>
</dbReference>
<feature type="transmembrane region" description="Helical" evidence="3">
    <location>
        <begin position="87"/>
        <end position="108"/>
    </location>
</feature>
<dbReference type="KEGG" id="kim:G3T16_15740"/>
<keyword evidence="3" id="KW-0472">Membrane</keyword>
<evidence type="ECO:0000313" key="5">
    <source>
        <dbReference type="EMBL" id="QIB66624.1"/>
    </source>
</evidence>
<gene>
    <name evidence="5" type="ORF">G3T16_15740</name>
</gene>
<proteinExistence type="predicted"/>
<protein>
    <recommendedName>
        <fullName evidence="7">Tetratricopeptide repeat protein</fullName>
    </recommendedName>
</protein>
<feature type="transmembrane region" description="Helical" evidence="3">
    <location>
        <begin position="226"/>
        <end position="248"/>
    </location>
</feature>
<dbReference type="PANTHER" id="PTHR44227">
    <property type="match status" value="1"/>
</dbReference>
<dbReference type="EMBL" id="CP048711">
    <property type="protein sequence ID" value="QIB66624.1"/>
    <property type="molecule type" value="Genomic_DNA"/>
</dbReference>
<keyword evidence="3" id="KW-1133">Transmembrane helix</keyword>
<evidence type="ECO:0000256" key="2">
    <source>
        <dbReference type="ARBA" id="ARBA00022803"/>
    </source>
</evidence>
<feature type="transmembrane region" description="Helical" evidence="3">
    <location>
        <begin position="147"/>
        <end position="166"/>
    </location>
</feature>
<evidence type="ECO:0000313" key="6">
    <source>
        <dbReference type="Proteomes" id="UP000477680"/>
    </source>
</evidence>
<feature type="signal peptide" evidence="4">
    <location>
        <begin position="1"/>
        <end position="20"/>
    </location>
</feature>
<organism evidence="5 6">
    <name type="scientific">Kineobactrum salinum</name>
    <dbReference type="NCBI Taxonomy" id="2708301"/>
    <lineage>
        <taxon>Bacteria</taxon>
        <taxon>Pseudomonadati</taxon>
        <taxon>Pseudomonadota</taxon>
        <taxon>Gammaproteobacteria</taxon>
        <taxon>Cellvibrionales</taxon>
        <taxon>Halieaceae</taxon>
        <taxon>Kineobactrum</taxon>
    </lineage>
</organism>
<accession>A0A6C0UA44</accession>